<feature type="signal peptide" evidence="2">
    <location>
        <begin position="1"/>
        <end position="34"/>
    </location>
</feature>
<evidence type="ECO:0000313" key="3">
    <source>
        <dbReference type="EMBL" id="CAE7259631.1"/>
    </source>
</evidence>
<dbReference type="OrthoDB" id="10427994at2759"/>
<evidence type="ECO:0000256" key="2">
    <source>
        <dbReference type="SAM" id="SignalP"/>
    </source>
</evidence>
<name>A0A812M802_9DINO</name>
<evidence type="ECO:0000256" key="1">
    <source>
        <dbReference type="SAM" id="MobiDB-lite"/>
    </source>
</evidence>
<dbReference type="EMBL" id="CAJNDS010001435">
    <property type="protein sequence ID" value="CAE7259631.1"/>
    <property type="molecule type" value="Genomic_DNA"/>
</dbReference>
<reference evidence="3" key="1">
    <citation type="submission" date="2021-02" db="EMBL/GenBank/DDBJ databases">
        <authorList>
            <person name="Dougan E. K."/>
            <person name="Rhodes N."/>
            <person name="Thang M."/>
            <person name="Chan C."/>
        </authorList>
    </citation>
    <scope>NUCLEOTIDE SEQUENCE</scope>
</reference>
<organism evidence="3 4">
    <name type="scientific">Symbiodinium natans</name>
    <dbReference type="NCBI Taxonomy" id="878477"/>
    <lineage>
        <taxon>Eukaryota</taxon>
        <taxon>Sar</taxon>
        <taxon>Alveolata</taxon>
        <taxon>Dinophyceae</taxon>
        <taxon>Suessiales</taxon>
        <taxon>Symbiodiniaceae</taxon>
        <taxon>Symbiodinium</taxon>
    </lineage>
</organism>
<accession>A0A812M802</accession>
<feature type="chain" id="PRO_5032401587" evidence="2">
    <location>
        <begin position="35"/>
        <end position="286"/>
    </location>
</feature>
<gene>
    <name evidence="3" type="primary">ANK3</name>
    <name evidence="3" type="ORF">SNAT2548_LOCUS13540</name>
</gene>
<keyword evidence="4" id="KW-1185">Reference proteome</keyword>
<keyword evidence="2" id="KW-0732">Signal</keyword>
<feature type="compositionally biased region" description="Low complexity" evidence="1">
    <location>
        <begin position="69"/>
        <end position="80"/>
    </location>
</feature>
<sequence>MSIVSGCETYQKQGTCGLAFHLFVLALAAGLTDGTVVGGPRVPVEAAMSQAVFQAQEAAHAAGQAAEAAAKSAGEAEQMAKSAPPPAAKVAGQEDAPMPLTAPAAVPSAEDLKKALQAAYEAGKAAAKAQAEAEGFSQTYDLAQAKIPEPDRTAQAQAIKAASKPYVEAENQVEATVESYNSLAVTLANEVVMYVDKAKKLADMAVKEQASGSPVLASQHLLEAHKLMHQAKEKKARALRIRSLAEKINSEALPSYRQATQMAEQSAAFSALQISQQSSHLRRSGA</sequence>
<dbReference type="Proteomes" id="UP000604046">
    <property type="component" value="Unassembled WGS sequence"/>
</dbReference>
<feature type="region of interest" description="Disordered" evidence="1">
    <location>
        <begin position="69"/>
        <end position="93"/>
    </location>
</feature>
<comment type="caution">
    <text evidence="3">The sequence shown here is derived from an EMBL/GenBank/DDBJ whole genome shotgun (WGS) entry which is preliminary data.</text>
</comment>
<evidence type="ECO:0000313" key="4">
    <source>
        <dbReference type="Proteomes" id="UP000604046"/>
    </source>
</evidence>
<dbReference type="AlphaFoldDB" id="A0A812M802"/>
<protein>
    <submittedName>
        <fullName evidence="3">ANK3 protein</fullName>
    </submittedName>
</protein>
<proteinExistence type="predicted"/>